<dbReference type="GO" id="GO:0008379">
    <property type="term" value="F:thioredoxin peroxidase activity"/>
    <property type="evidence" value="ECO:0007669"/>
    <property type="project" value="TreeGrafter"/>
</dbReference>
<dbReference type="SUPFAM" id="SSF52833">
    <property type="entry name" value="Thioredoxin-like"/>
    <property type="match status" value="1"/>
</dbReference>
<dbReference type="GO" id="GO:0034599">
    <property type="term" value="P:cellular response to oxidative stress"/>
    <property type="evidence" value="ECO:0007669"/>
    <property type="project" value="TreeGrafter"/>
</dbReference>
<dbReference type="PANTHER" id="PTHR42801">
    <property type="entry name" value="THIOREDOXIN-DEPENDENT PEROXIDE REDUCTASE"/>
    <property type="match status" value="1"/>
</dbReference>
<keyword evidence="3" id="KW-0575">Peroxidase</keyword>
<sequence>MALKIGNKAPDFESINQNGDKVKLSDFIGKKVVLYFYPRDNTPGCTAQACNLKDNYNTLQKNGYTILGISKDSPKSHQKFINKFDLPFDLIADENQNVHMKYGTWIEKSMYGKNYMGTARWTFLIDEKGNIENIIQKVKTKEHTSQIL</sequence>
<evidence type="ECO:0000256" key="1">
    <source>
        <dbReference type="ARBA" id="ARBA00011245"/>
    </source>
</evidence>
<dbReference type="EMBL" id="UINC01003219">
    <property type="protein sequence ID" value="SVA04385.1"/>
    <property type="molecule type" value="Genomic_DNA"/>
</dbReference>
<gene>
    <name evidence="12" type="ORF">METZ01_LOCUS57239</name>
</gene>
<evidence type="ECO:0000313" key="12">
    <source>
        <dbReference type="EMBL" id="SVA04385.1"/>
    </source>
</evidence>
<dbReference type="CDD" id="cd03017">
    <property type="entry name" value="PRX_BCP"/>
    <property type="match status" value="1"/>
</dbReference>
<keyword evidence="6" id="KW-1015">Disulfide bond</keyword>
<organism evidence="12">
    <name type="scientific">marine metagenome</name>
    <dbReference type="NCBI Taxonomy" id="408172"/>
    <lineage>
        <taxon>unclassified sequences</taxon>
        <taxon>metagenomes</taxon>
        <taxon>ecological metagenomes</taxon>
    </lineage>
</organism>
<dbReference type="AlphaFoldDB" id="A0A381SK19"/>
<accession>A0A381SK19</accession>
<dbReference type="GO" id="GO:0005737">
    <property type="term" value="C:cytoplasm"/>
    <property type="evidence" value="ECO:0007669"/>
    <property type="project" value="TreeGrafter"/>
</dbReference>
<keyword evidence="4" id="KW-0049">Antioxidant</keyword>
<dbReference type="NCBIfam" id="NF006960">
    <property type="entry name" value="PRK09437.1"/>
    <property type="match status" value="1"/>
</dbReference>
<dbReference type="PIRSF" id="PIRSF000239">
    <property type="entry name" value="AHPC"/>
    <property type="match status" value="1"/>
</dbReference>
<evidence type="ECO:0000256" key="4">
    <source>
        <dbReference type="ARBA" id="ARBA00022862"/>
    </source>
</evidence>
<reference evidence="12" key="1">
    <citation type="submission" date="2018-05" db="EMBL/GenBank/DDBJ databases">
        <authorList>
            <person name="Lanie J.A."/>
            <person name="Ng W.-L."/>
            <person name="Kazmierczak K.M."/>
            <person name="Andrzejewski T.M."/>
            <person name="Davidsen T.M."/>
            <person name="Wayne K.J."/>
            <person name="Tettelin H."/>
            <person name="Glass J.I."/>
            <person name="Rusch D."/>
            <person name="Podicherti R."/>
            <person name="Tsui H.-C.T."/>
            <person name="Winkler M.E."/>
        </authorList>
    </citation>
    <scope>NUCLEOTIDE SEQUENCE</scope>
</reference>
<dbReference type="InterPro" id="IPR036249">
    <property type="entry name" value="Thioredoxin-like_sf"/>
</dbReference>
<dbReference type="Pfam" id="PF00578">
    <property type="entry name" value="AhpC-TSA"/>
    <property type="match status" value="1"/>
</dbReference>
<evidence type="ECO:0000256" key="9">
    <source>
        <dbReference type="ARBA" id="ARBA00038489"/>
    </source>
</evidence>
<evidence type="ECO:0000256" key="3">
    <source>
        <dbReference type="ARBA" id="ARBA00022559"/>
    </source>
</evidence>
<dbReference type="InterPro" id="IPR000866">
    <property type="entry name" value="AhpC/TSA"/>
</dbReference>
<evidence type="ECO:0000256" key="6">
    <source>
        <dbReference type="ARBA" id="ARBA00023157"/>
    </source>
</evidence>
<dbReference type="InterPro" id="IPR013766">
    <property type="entry name" value="Thioredoxin_domain"/>
</dbReference>
<evidence type="ECO:0000256" key="10">
    <source>
        <dbReference type="ARBA" id="ARBA00049091"/>
    </source>
</evidence>
<feature type="domain" description="Thioredoxin" evidence="11">
    <location>
        <begin position="3"/>
        <end position="148"/>
    </location>
</feature>
<keyword evidence="5" id="KW-0560">Oxidoreductase</keyword>
<comment type="catalytic activity">
    <reaction evidence="10">
        <text>a hydroperoxide + [thioredoxin]-dithiol = an alcohol + [thioredoxin]-disulfide + H2O</text>
        <dbReference type="Rhea" id="RHEA:62620"/>
        <dbReference type="Rhea" id="RHEA-COMP:10698"/>
        <dbReference type="Rhea" id="RHEA-COMP:10700"/>
        <dbReference type="ChEBI" id="CHEBI:15377"/>
        <dbReference type="ChEBI" id="CHEBI:29950"/>
        <dbReference type="ChEBI" id="CHEBI:30879"/>
        <dbReference type="ChEBI" id="CHEBI:35924"/>
        <dbReference type="ChEBI" id="CHEBI:50058"/>
        <dbReference type="EC" id="1.11.1.24"/>
    </reaction>
</comment>
<dbReference type="PANTHER" id="PTHR42801:SF4">
    <property type="entry name" value="AHPC_TSA FAMILY PROTEIN"/>
    <property type="match status" value="1"/>
</dbReference>
<dbReference type="GO" id="GO:0045454">
    <property type="term" value="P:cell redox homeostasis"/>
    <property type="evidence" value="ECO:0007669"/>
    <property type="project" value="TreeGrafter"/>
</dbReference>
<dbReference type="FunFam" id="3.40.30.10:FF:000007">
    <property type="entry name" value="Thioredoxin-dependent thiol peroxidase"/>
    <property type="match status" value="1"/>
</dbReference>
<evidence type="ECO:0000256" key="7">
    <source>
        <dbReference type="ARBA" id="ARBA00023284"/>
    </source>
</evidence>
<comment type="similarity">
    <text evidence="9">Belongs to the peroxiredoxin family. BCP/PrxQ subfamily.</text>
</comment>
<dbReference type="InterPro" id="IPR050924">
    <property type="entry name" value="Peroxiredoxin_BCP/PrxQ"/>
</dbReference>
<comment type="subunit">
    <text evidence="1">Monomer.</text>
</comment>
<keyword evidence="7" id="KW-0676">Redox-active center</keyword>
<protein>
    <recommendedName>
        <fullName evidence="2">thioredoxin-dependent peroxiredoxin</fullName>
        <ecNumber evidence="2">1.11.1.24</ecNumber>
    </recommendedName>
    <alternativeName>
        <fullName evidence="8">Thioredoxin peroxidase</fullName>
    </alternativeName>
</protein>
<evidence type="ECO:0000256" key="2">
    <source>
        <dbReference type="ARBA" id="ARBA00013017"/>
    </source>
</evidence>
<proteinExistence type="inferred from homology"/>
<dbReference type="EC" id="1.11.1.24" evidence="2"/>
<name>A0A381SK19_9ZZZZ</name>
<evidence type="ECO:0000256" key="5">
    <source>
        <dbReference type="ARBA" id="ARBA00023002"/>
    </source>
</evidence>
<dbReference type="PROSITE" id="PS51352">
    <property type="entry name" value="THIOREDOXIN_2"/>
    <property type="match status" value="1"/>
</dbReference>
<dbReference type="InterPro" id="IPR024706">
    <property type="entry name" value="Peroxiredoxin_AhpC-typ"/>
</dbReference>
<evidence type="ECO:0000259" key="11">
    <source>
        <dbReference type="PROSITE" id="PS51352"/>
    </source>
</evidence>
<dbReference type="Gene3D" id="3.40.30.10">
    <property type="entry name" value="Glutaredoxin"/>
    <property type="match status" value="1"/>
</dbReference>
<evidence type="ECO:0000256" key="8">
    <source>
        <dbReference type="ARBA" id="ARBA00032824"/>
    </source>
</evidence>